<feature type="transmembrane region" description="Helical" evidence="1">
    <location>
        <begin position="6"/>
        <end position="21"/>
    </location>
</feature>
<keyword evidence="1" id="KW-0472">Membrane</keyword>
<dbReference type="EMBL" id="WUWG01000001">
    <property type="protein sequence ID" value="MXU64529.1"/>
    <property type="molecule type" value="Genomic_DNA"/>
</dbReference>
<keyword evidence="1" id="KW-1133">Transmembrane helix</keyword>
<reference evidence="2 3" key="1">
    <citation type="submission" date="2019-12" db="EMBL/GenBank/DDBJ databases">
        <title>Strain KN286 was isolated from seawater, which was collected from Caroline Seamount in the tropical western Pacific.</title>
        <authorList>
            <person name="Wang Q."/>
        </authorList>
    </citation>
    <scope>NUCLEOTIDE SEQUENCE [LARGE SCALE GENOMIC DNA]</scope>
    <source>
        <strain evidence="2 3">KN286</strain>
    </source>
</reference>
<protein>
    <submittedName>
        <fullName evidence="2">Uncharacterized protein</fullName>
    </submittedName>
</protein>
<dbReference type="Proteomes" id="UP000436016">
    <property type="component" value="Unassembled WGS sequence"/>
</dbReference>
<accession>A0A6B0TPG9</accession>
<keyword evidence="3" id="KW-1185">Reference proteome</keyword>
<organism evidence="2 3">
    <name type="scientific">Oceanomicrobium pacificus</name>
    <dbReference type="NCBI Taxonomy" id="2692916"/>
    <lineage>
        <taxon>Bacteria</taxon>
        <taxon>Pseudomonadati</taxon>
        <taxon>Pseudomonadota</taxon>
        <taxon>Alphaproteobacteria</taxon>
        <taxon>Rhodobacterales</taxon>
        <taxon>Paracoccaceae</taxon>
        <taxon>Oceanomicrobium</taxon>
    </lineage>
</organism>
<evidence type="ECO:0000313" key="2">
    <source>
        <dbReference type="EMBL" id="MXU64529.1"/>
    </source>
</evidence>
<evidence type="ECO:0000313" key="3">
    <source>
        <dbReference type="Proteomes" id="UP000436016"/>
    </source>
</evidence>
<keyword evidence="1" id="KW-0812">Transmembrane</keyword>
<evidence type="ECO:0000256" key="1">
    <source>
        <dbReference type="SAM" id="Phobius"/>
    </source>
</evidence>
<dbReference type="AlphaFoldDB" id="A0A6B0TPG9"/>
<proteinExistence type="predicted"/>
<sequence>MTAPLIISVVGLVGLALYILLRRESEKDEAAMADRSKLSKEEKALLKAYAMDYILPPGHEDVPVLERDGFAFRDVAWMATEAPLDPPAPRLAALEGLGHGNGVSLLARLPDGQDVTVPARIIEPVEDGYLRAEILQSVNEAVGLERGRGVTIHRNNVRALLA</sequence>
<comment type="caution">
    <text evidence="2">The sequence shown here is derived from an EMBL/GenBank/DDBJ whole genome shotgun (WGS) entry which is preliminary data.</text>
</comment>
<name>A0A6B0TPG9_9RHOB</name>
<dbReference type="RefSeq" id="WP_160852000.1">
    <property type="nucleotide sequence ID" value="NZ_WUWG01000001.1"/>
</dbReference>
<gene>
    <name evidence="2" type="ORF">GSH16_03645</name>
</gene>